<gene>
    <name evidence="9" type="ORF">LTRI10_LOCUS11618</name>
</gene>
<dbReference type="SUPFAM" id="SSF118310">
    <property type="entry name" value="AN1-like Zinc finger"/>
    <property type="match status" value="1"/>
</dbReference>
<name>A0AAV2D8L4_9ROSI</name>
<dbReference type="InterPro" id="IPR002653">
    <property type="entry name" value="Znf_A20"/>
</dbReference>
<dbReference type="Gene3D" id="4.10.1110.10">
    <property type="entry name" value="AN1-like Zinc finger"/>
    <property type="match status" value="1"/>
</dbReference>
<evidence type="ECO:0000256" key="6">
    <source>
        <dbReference type="SAM" id="MobiDB-lite"/>
    </source>
</evidence>
<evidence type="ECO:0000313" key="10">
    <source>
        <dbReference type="Proteomes" id="UP001497516"/>
    </source>
</evidence>
<evidence type="ECO:0000259" key="7">
    <source>
        <dbReference type="PROSITE" id="PS51036"/>
    </source>
</evidence>
<dbReference type="PANTHER" id="PTHR10634:SF124">
    <property type="entry name" value="ZINC FINGER A20 AND AN1 DOMAIN-CONTAINING STRESS-ASSOCIATED PROTEIN 8-RELATED"/>
    <property type="match status" value="1"/>
</dbReference>
<dbReference type="AlphaFoldDB" id="A0AAV2D8L4"/>
<dbReference type="Pfam" id="PF01754">
    <property type="entry name" value="zf-A20"/>
    <property type="match status" value="1"/>
</dbReference>
<evidence type="ECO:0000256" key="4">
    <source>
        <dbReference type="ARBA" id="ARBA00022833"/>
    </source>
</evidence>
<reference evidence="9 10" key="1">
    <citation type="submission" date="2024-04" db="EMBL/GenBank/DDBJ databases">
        <authorList>
            <person name="Fracassetti M."/>
        </authorList>
    </citation>
    <scope>NUCLEOTIDE SEQUENCE [LARGE SCALE GENOMIC DNA]</scope>
</reference>
<organism evidence="9 10">
    <name type="scientific">Linum trigynum</name>
    <dbReference type="NCBI Taxonomy" id="586398"/>
    <lineage>
        <taxon>Eukaryota</taxon>
        <taxon>Viridiplantae</taxon>
        <taxon>Streptophyta</taxon>
        <taxon>Embryophyta</taxon>
        <taxon>Tracheophyta</taxon>
        <taxon>Spermatophyta</taxon>
        <taxon>Magnoliopsida</taxon>
        <taxon>eudicotyledons</taxon>
        <taxon>Gunneridae</taxon>
        <taxon>Pentapetalae</taxon>
        <taxon>rosids</taxon>
        <taxon>fabids</taxon>
        <taxon>Malpighiales</taxon>
        <taxon>Linaceae</taxon>
        <taxon>Linum</taxon>
    </lineage>
</organism>
<feature type="region of interest" description="Disordered" evidence="6">
    <location>
        <begin position="62"/>
        <end position="82"/>
    </location>
</feature>
<dbReference type="GO" id="GO:0003677">
    <property type="term" value="F:DNA binding"/>
    <property type="evidence" value="ECO:0007669"/>
    <property type="project" value="InterPro"/>
</dbReference>
<dbReference type="Proteomes" id="UP001497516">
    <property type="component" value="Chromosome 2"/>
</dbReference>
<sequence length="143" mass="15048">MASEPSLCGNGCGFYGSPQTNNLCSKCYKDSQKNQQPKPPVAAVSSTAAATDVVFSSQLAAAKSDSATDNSGGGVNNKGKSRCKACNKKVGLLGFACRCGDVFCGSHRYAEEHGCSFDVKGIAREILIKQNPLCKGDKLEFRI</sequence>
<feature type="domain" description="AN1-type" evidence="8">
    <location>
        <begin position="77"/>
        <end position="123"/>
    </location>
</feature>
<evidence type="ECO:0000313" key="9">
    <source>
        <dbReference type="EMBL" id="CAL1368533.1"/>
    </source>
</evidence>
<feature type="domain" description="A20-type" evidence="7">
    <location>
        <begin position="2"/>
        <end position="36"/>
    </location>
</feature>
<dbReference type="FunFam" id="4.10.1110.10:FF:000001">
    <property type="entry name" value="Zinc finger AN1-type containing 6"/>
    <property type="match status" value="1"/>
</dbReference>
<dbReference type="Pfam" id="PF01428">
    <property type="entry name" value="zf-AN1"/>
    <property type="match status" value="1"/>
</dbReference>
<keyword evidence="2" id="KW-0479">Metal-binding</keyword>
<dbReference type="SUPFAM" id="SSF57716">
    <property type="entry name" value="Glucocorticoid receptor-like (DNA-binding domain)"/>
    <property type="match status" value="1"/>
</dbReference>
<dbReference type="PANTHER" id="PTHR10634">
    <property type="entry name" value="AN1-TYPE ZINC FINGER PROTEIN"/>
    <property type="match status" value="1"/>
</dbReference>
<proteinExistence type="predicted"/>
<evidence type="ECO:0000256" key="3">
    <source>
        <dbReference type="ARBA" id="ARBA00022771"/>
    </source>
</evidence>
<dbReference type="InterPro" id="IPR035896">
    <property type="entry name" value="AN1-like_Znf"/>
</dbReference>
<keyword evidence="10" id="KW-1185">Reference proteome</keyword>
<evidence type="ECO:0000256" key="1">
    <source>
        <dbReference type="ARBA" id="ARBA00003732"/>
    </source>
</evidence>
<dbReference type="PROSITE" id="PS51039">
    <property type="entry name" value="ZF_AN1"/>
    <property type="match status" value="1"/>
</dbReference>
<accession>A0AAV2D8L4</accession>
<dbReference type="SMART" id="SM00259">
    <property type="entry name" value="ZnF_A20"/>
    <property type="match status" value="1"/>
</dbReference>
<evidence type="ECO:0000256" key="5">
    <source>
        <dbReference type="PROSITE-ProRule" id="PRU00449"/>
    </source>
</evidence>
<dbReference type="PROSITE" id="PS51036">
    <property type="entry name" value="ZF_A20"/>
    <property type="match status" value="1"/>
</dbReference>
<dbReference type="Gene3D" id="1.20.5.4770">
    <property type="match status" value="1"/>
</dbReference>
<protein>
    <submittedName>
        <fullName evidence="9">Uncharacterized protein</fullName>
    </submittedName>
</protein>
<keyword evidence="3 5" id="KW-0863">Zinc-finger</keyword>
<dbReference type="InterPro" id="IPR050652">
    <property type="entry name" value="AN1_A20_ZnFinger"/>
</dbReference>
<evidence type="ECO:0000259" key="8">
    <source>
        <dbReference type="PROSITE" id="PS51039"/>
    </source>
</evidence>
<dbReference type="SMART" id="SM00154">
    <property type="entry name" value="ZnF_AN1"/>
    <property type="match status" value="1"/>
</dbReference>
<dbReference type="EMBL" id="OZ034815">
    <property type="protein sequence ID" value="CAL1368533.1"/>
    <property type="molecule type" value="Genomic_DNA"/>
</dbReference>
<comment type="function">
    <text evidence="1">May be involved in environmental stress response.</text>
</comment>
<dbReference type="InterPro" id="IPR000058">
    <property type="entry name" value="Znf_AN1"/>
</dbReference>
<evidence type="ECO:0000256" key="2">
    <source>
        <dbReference type="ARBA" id="ARBA00022723"/>
    </source>
</evidence>
<dbReference type="GO" id="GO:0008270">
    <property type="term" value="F:zinc ion binding"/>
    <property type="evidence" value="ECO:0007669"/>
    <property type="project" value="UniProtKB-KW"/>
</dbReference>
<keyword evidence="4" id="KW-0862">Zinc</keyword>